<protein>
    <submittedName>
        <fullName evidence="1">Uncharacterized protein</fullName>
    </submittedName>
</protein>
<reference evidence="1 2" key="1">
    <citation type="submission" date="2023-03" db="EMBL/GenBank/DDBJ databases">
        <title>High recombination rates correlate with genetic variation in Cardiocondyla obscurior ants.</title>
        <authorList>
            <person name="Errbii M."/>
        </authorList>
    </citation>
    <scope>NUCLEOTIDE SEQUENCE [LARGE SCALE GENOMIC DNA]</scope>
    <source>
        <strain evidence="1">Alpha-2009</strain>
        <tissue evidence="1">Whole body</tissue>
    </source>
</reference>
<comment type="caution">
    <text evidence="1">The sequence shown here is derived from an EMBL/GenBank/DDBJ whole genome shotgun (WGS) entry which is preliminary data.</text>
</comment>
<sequence length="69" mass="7784">MLNVSVLLPVEYESTTNVSLILYKICNNTIISLSSSYSYFLNANFVPTILSATHPRKIRKRTVNHSGPR</sequence>
<organism evidence="1 2">
    <name type="scientific">Cardiocondyla obscurior</name>
    <dbReference type="NCBI Taxonomy" id="286306"/>
    <lineage>
        <taxon>Eukaryota</taxon>
        <taxon>Metazoa</taxon>
        <taxon>Ecdysozoa</taxon>
        <taxon>Arthropoda</taxon>
        <taxon>Hexapoda</taxon>
        <taxon>Insecta</taxon>
        <taxon>Pterygota</taxon>
        <taxon>Neoptera</taxon>
        <taxon>Endopterygota</taxon>
        <taxon>Hymenoptera</taxon>
        <taxon>Apocrita</taxon>
        <taxon>Aculeata</taxon>
        <taxon>Formicoidea</taxon>
        <taxon>Formicidae</taxon>
        <taxon>Myrmicinae</taxon>
        <taxon>Cardiocondyla</taxon>
    </lineage>
</organism>
<dbReference type="AlphaFoldDB" id="A0AAW2F8G5"/>
<name>A0AAW2F8G5_9HYME</name>
<dbReference type="Proteomes" id="UP001430953">
    <property type="component" value="Unassembled WGS sequence"/>
</dbReference>
<keyword evidence="2" id="KW-1185">Reference proteome</keyword>
<gene>
    <name evidence="1" type="ORF">PUN28_011970</name>
</gene>
<proteinExistence type="predicted"/>
<dbReference type="EMBL" id="JADYXP020000012">
    <property type="protein sequence ID" value="KAL0112281.1"/>
    <property type="molecule type" value="Genomic_DNA"/>
</dbReference>
<evidence type="ECO:0000313" key="2">
    <source>
        <dbReference type="Proteomes" id="UP001430953"/>
    </source>
</evidence>
<accession>A0AAW2F8G5</accession>
<evidence type="ECO:0000313" key="1">
    <source>
        <dbReference type="EMBL" id="KAL0112281.1"/>
    </source>
</evidence>